<proteinExistence type="predicted"/>
<dbReference type="PANTHER" id="PTHR46622">
    <property type="entry name" value="DNA-DEPENDENT METALLOPROTEASE WSS1"/>
    <property type="match status" value="1"/>
</dbReference>
<keyword evidence="3" id="KW-0862">Zinc</keyword>
<dbReference type="PROSITE" id="PS50199">
    <property type="entry name" value="ZF_RANBP2_2"/>
    <property type="match status" value="2"/>
</dbReference>
<feature type="domain" description="RanBP2-type" evidence="5">
    <location>
        <begin position="138"/>
        <end position="167"/>
    </location>
</feature>
<reference evidence="6" key="1">
    <citation type="submission" date="2023-08" db="EMBL/GenBank/DDBJ databases">
        <title>A de novo genome assembly of Solanum verrucosum Schlechtendal, a Mexican diploid species geographically isolated from the other diploid A-genome species in potato relatives.</title>
        <authorList>
            <person name="Hosaka K."/>
        </authorList>
    </citation>
    <scope>NUCLEOTIDE SEQUENCE</scope>
    <source>
        <tissue evidence="6">Young leaves</tissue>
    </source>
</reference>
<dbReference type="SUPFAM" id="SSF90209">
    <property type="entry name" value="Ran binding protein zinc finger-like"/>
    <property type="match status" value="2"/>
</dbReference>
<dbReference type="SMART" id="SM00547">
    <property type="entry name" value="ZnF_RBZ"/>
    <property type="match status" value="2"/>
</dbReference>
<gene>
    <name evidence="6" type="ORF">MTR67_051235</name>
</gene>
<evidence type="ECO:0000313" key="7">
    <source>
        <dbReference type="Proteomes" id="UP001234989"/>
    </source>
</evidence>
<evidence type="ECO:0000256" key="3">
    <source>
        <dbReference type="ARBA" id="ARBA00022833"/>
    </source>
</evidence>
<keyword evidence="1" id="KW-0479">Metal-binding</keyword>
<keyword evidence="2 4" id="KW-0863">Zinc-finger</keyword>
<evidence type="ECO:0000256" key="4">
    <source>
        <dbReference type="PROSITE-ProRule" id="PRU00322"/>
    </source>
</evidence>
<organism evidence="6 7">
    <name type="scientific">Solanum verrucosum</name>
    <dbReference type="NCBI Taxonomy" id="315347"/>
    <lineage>
        <taxon>Eukaryota</taxon>
        <taxon>Viridiplantae</taxon>
        <taxon>Streptophyta</taxon>
        <taxon>Embryophyta</taxon>
        <taxon>Tracheophyta</taxon>
        <taxon>Spermatophyta</taxon>
        <taxon>Magnoliopsida</taxon>
        <taxon>eudicotyledons</taxon>
        <taxon>Gunneridae</taxon>
        <taxon>Pentapetalae</taxon>
        <taxon>asterids</taxon>
        <taxon>lamiids</taxon>
        <taxon>Solanales</taxon>
        <taxon>Solanaceae</taxon>
        <taxon>Solanoideae</taxon>
        <taxon>Solaneae</taxon>
        <taxon>Solanum</taxon>
    </lineage>
</organism>
<dbReference type="PROSITE" id="PS01358">
    <property type="entry name" value="ZF_RANBP2_1"/>
    <property type="match status" value="2"/>
</dbReference>
<dbReference type="InterPro" id="IPR001876">
    <property type="entry name" value="Znf_RanBP2"/>
</dbReference>
<dbReference type="Proteomes" id="UP001234989">
    <property type="component" value="Chromosome 12"/>
</dbReference>
<dbReference type="Gene3D" id="4.10.1060.10">
    <property type="entry name" value="Zinc finger, RanBP2-type"/>
    <property type="match status" value="1"/>
</dbReference>
<dbReference type="EMBL" id="CP133623">
    <property type="protein sequence ID" value="WMV57850.1"/>
    <property type="molecule type" value="Genomic_DNA"/>
</dbReference>
<dbReference type="InterPro" id="IPR036443">
    <property type="entry name" value="Znf_RanBP2_sf"/>
</dbReference>
<dbReference type="Pfam" id="PF00641">
    <property type="entry name" value="Zn_ribbon_RanBP"/>
    <property type="match status" value="2"/>
</dbReference>
<name>A0AAF0V3I5_SOLVR</name>
<evidence type="ECO:0000256" key="1">
    <source>
        <dbReference type="ARBA" id="ARBA00022723"/>
    </source>
</evidence>
<evidence type="ECO:0000259" key="5">
    <source>
        <dbReference type="PROSITE" id="PS50199"/>
    </source>
</evidence>
<sequence length="214" mass="24106">SAHLAGVGTKVKLKVQFVFLILPLSRWRNPSNPPYLFSLNSFGGCRFAYQLRTLRAVRPSYIVFLDLWYCLAEHFLVVESDLKWLLADTVIFEVNYGVDYEEDFYDYEDYNYDYDDGYEYAGKNGRAPETNTKQELVKVGIWRCSICTFDNRASMNVCDVCGNPKQEPVKAGVWCCPICTFDNEDTTNLCDMCGVLRNPLIKGCGGGGGKASAG</sequence>
<dbReference type="GO" id="GO:0008270">
    <property type="term" value="F:zinc ion binding"/>
    <property type="evidence" value="ECO:0007669"/>
    <property type="project" value="UniProtKB-KW"/>
</dbReference>
<dbReference type="GO" id="GO:0005634">
    <property type="term" value="C:nucleus"/>
    <property type="evidence" value="ECO:0007669"/>
    <property type="project" value="TreeGrafter"/>
</dbReference>
<dbReference type="InterPro" id="IPR053000">
    <property type="entry name" value="WSS1-like_metalloprotease"/>
</dbReference>
<accession>A0AAF0V3I5</accession>
<evidence type="ECO:0000313" key="6">
    <source>
        <dbReference type="EMBL" id="WMV57850.1"/>
    </source>
</evidence>
<dbReference type="GO" id="GO:0006281">
    <property type="term" value="P:DNA repair"/>
    <property type="evidence" value="ECO:0007669"/>
    <property type="project" value="TreeGrafter"/>
</dbReference>
<protein>
    <recommendedName>
        <fullName evidence="5">RanBP2-type domain-containing protein</fullName>
    </recommendedName>
</protein>
<feature type="non-terminal residue" evidence="6">
    <location>
        <position position="1"/>
    </location>
</feature>
<dbReference type="PANTHER" id="PTHR46622:SF1">
    <property type="entry name" value="DNA-DEPENDENT METALLOPROTEASE WSS1"/>
    <property type="match status" value="1"/>
</dbReference>
<dbReference type="GO" id="GO:0008237">
    <property type="term" value="F:metallopeptidase activity"/>
    <property type="evidence" value="ECO:0007669"/>
    <property type="project" value="TreeGrafter"/>
</dbReference>
<keyword evidence="7" id="KW-1185">Reference proteome</keyword>
<dbReference type="AlphaFoldDB" id="A0AAF0V3I5"/>
<evidence type="ECO:0000256" key="2">
    <source>
        <dbReference type="ARBA" id="ARBA00022771"/>
    </source>
</evidence>
<feature type="domain" description="RanBP2-type" evidence="5">
    <location>
        <begin position="170"/>
        <end position="199"/>
    </location>
</feature>